<accession>A0A8H3XGX0</accession>
<keyword evidence="2" id="KW-1185">Reference proteome</keyword>
<name>A0A8H3XGX0_GIGMA</name>
<protein>
    <submittedName>
        <fullName evidence="1">Zn-finger domain-containing protein</fullName>
    </submittedName>
</protein>
<evidence type="ECO:0000313" key="2">
    <source>
        <dbReference type="Proteomes" id="UP000439903"/>
    </source>
</evidence>
<dbReference type="Proteomes" id="UP000439903">
    <property type="component" value="Unassembled WGS sequence"/>
</dbReference>
<dbReference type="EMBL" id="WTPW01001065">
    <property type="protein sequence ID" value="KAF0459145.1"/>
    <property type="molecule type" value="Genomic_DNA"/>
</dbReference>
<reference evidence="1 2" key="1">
    <citation type="journal article" date="2019" name="Environ. Microbiol.">
        <title>At the nexus of three kingdoms: the genome of the mycorrhizal fungus Gigaspora margarita provides insights into plant, endobacterial and fungal interactions.</title>
        <authorList>
            <person name="Venice F."/>
            <person name="Ghignone S."/>
            <person name="Salvioli di Fossalunga A."/>
            <person name="Amselem J."/>
            <person name="Novero M."/>
            <person name="Xianan X."/>
            <person name="Sedzielewska Toro K."/>
            <person name="Morin E."/>
            <person name="Lipzen A."/>
            <person name="Grigoriev I.V."/>
            <person name="Henrissat B."/>
            <person name="Martin F.M."/>
            <person name="Bonfante P."/>
        </authorList>
    </citation>
    <scope>NUCLEOTIDE SEQUENCE [LARGE SCALE GENOMIC DNA]</scope>
    <source>
        <strain evidence="1 2">BEG34</strain>
    </source>
</reference>
<gene>
    <name evidence="1" type="ORF">F8M41_000806</name>
</gene>
<dbReference type="AlphaFoldDB" id="A0A8H3XGX0"/>
<proteinExistence type="predicted"/>
<comment type="caution">
    <text evidence="1">The sequence shown here is derived from an EMBL/GenBank/DDBJ whole genome shotgun (WGS) entry which is preliminary data.</text>
</comment>
<dbReference type="OrthoDB" id="3232941at2759"/>
<organism evidence="1 2">
    <name type="scientific">Gigaspora margarita</name>
    <dbReference type="NCBI Taxonomy" id="4874"/>
    <lineage>
        <taxon>Eukaryota</taxon>
        <taxon>Fungi</taxon>
        <taxon>Fungi incertae sedis</taxon>
        <taxon>Mucoromycota</taxon>
        <taxon>Glomeromycotina</taxon>
        <taxon>Glomeromycetes</taxon>
        <taxon>Diversisporales</taxon>
        <taxon>Gigasporaceae</taxon>
        <taxon>Gigaspora</taxon>
    </lineage>
</organism>
<sequence>MKIMIFVLDDLTEDNDLNKILMKVYKDWNNMYLMSRYKEFSKKDLENFEVQKQDIVTKLFAKLNQNAKIIYPFKFNNLIWKFNLNNAQEFINEELKNNNLNSKLHFELNNLLGE</sequence>
<evidence type="ECO:0000313" key="1">
    <source>
        <dbReference type="EMBL" id="KAF0459145.1"/>
    </source>
</evidence>